<keyword evidence="3" id="KW-1185">Reference proteome</keyword>
<feature type="compositionally biased region" description="Basic residues" evidence="1">
    <location>
        <begin position="71"/>
        <end position="84"/>
    </location>
</feature>
<evidence type="ECO:0000313" key="3">
    <source>
        <dbReference type="Proteomes" id="UP001341281"/>
    </source>
</evidence>
<accession>A0AAQ3U823</accession>
<evidence type="ECO:0000313" key="2">
    <source>
        <dbReference type="EMBL" id="WVZ87078.1"/>
    </source>
</evidence>
<dbReference type="AlphaFoldDB" id="A0AAQ3U823"/>
<feature type="region of interest" description="Disordered" evidence="1">
    <location>
        <begin position="1"/>
        <end position="50"/>
    </location>
</feature>
<name>A0AAQ3U823_PASNO</name>
<organism evidence="2 3">
    <name type="scientific">Paspalum notatum var. saurae</name>
    <dbReference type="NCBI Taxonomy" id="547442"/>
    <lineage>
        <taxon>Eukaryota</taxon>
        <taxon>Viridiplantae</taxon>
        <taxon>Streptophyta</taxon>
        <taxon>Embryophyta</taxon>
        <taxon>Tracheophyta</taxon>
        <taxon>Spermatophyta</taxon>
        <taxon>Magnoliopsida</taxon>
        <taxon>Liliopsida</taxon>
        <taxon>Poales</taxon>
        <taxon>Poaceae</taxon>
        <taxon>PACMAD clade</taxon>
        <taxon>Panicoideae</taxon>
        <taxon>Andropogonodae</taxon>
        <taxon>Paspaleae</taxon>
        <taxon>Paspalinae</taxon>
        <taxon>Paspalum</taxon>
    </lineage>
</organism>
<dbReference type="EMBL" id="CP144751">
    <property type="protein sequence ID" value="WVZ87078.1"/>
    <property type="molecule type" value="Genomic_DNA"/>
</dbReference>
<dbReference type="Proteomes" id="UP001341281">
    <property type="component" value="Chromosome 07"/>
</dbReference>
<evidence type="ECO:0000256" key="1">
    <source>
        <dbReference type="SAM" id="MobiDB-lite"/>
    </source>
</evidence>
<feature type="region of interest" description="Disordered" evidence="1">
    <location>
        <begin position="64"/>
        <end position="84"/>
    </location>
</feature>
<proteinExistence type="predicted"/>
<feature type="compositionally biased region" description="Low complexity" evidence="1">
    <location>
        <begin position="29"/>
        <end position="50"/>
    </location>
</feature>
<reference evidence="2 3" key="1">
    <citation type="submission" date="2024-02" db="EMBL/GenBank/DDBJ databases">
        <title>High-quality chromosome-scale genome assembly of Pensacola bahiagrass (Paspalum notatum Flugge var. saurae).</title>
        <authorList>
            <person name="Vega J.M."/>
            <person name="Podio M."/>
            <person name="Orjuela J."/>
            <person name="Siena L.A."/>
            <person name="Pessino S.C."/>
            <person name="Combes M.C."/>
            <person name="Mariac C."/>
            <person name="Albertini E."/>
            <person name="Pupilli F."/>
            <person name="Ortiz J.P.A."/>
            <person name="Leblanc O."/>
        </authorList>
    </citation>
    <scope>NUCLEOTIDE SEQUENCE [LARGE SCALE GENOMIC DNA]</scope>
    <source>
        <strain evidence="2">R1</strain>
        <tissue evidence="2">Leaf</tissue>
    </source>
</reference>
<protein>
    <submittedName>
        <fullName evidence="2">Uncharacterized protein</fullName>
    </submittedName>
</protein>
<sequence>MGGQAVGDGVAPPGGGRDDPRSDARTDPRAGQGRRAARPATRTRTPLPVRRACLPKRRTAVALAHCSPGKTAKRERQKKWNTAE</sequence>
<gene>
    <name evidence="2" type="ORF">U9M48_033770</name>
</gene>
<feature type="compositionally biased region" description="Basic and acidic residues" evidence="1">
    <location>
        <begin position="16"/>
        <end position="28"/>
    </location>
</feature>